<keyword evidence="2" id="KW-1185">Reference proteome</keyword>
<dbReference type="AlphaFoldDB" id="A0A4Y2GP10"/>
<accession>A0A4Y2GP10</accession>
<proteinExistence type="predicted"/>
<protein>
    <submittedName>
        <fullName evidence="1">Uncharacterized protein</fullName>
    </submittedName>
</protein>
<name>A0A4Y2GP10_ARAVE</name>
<sequence>GSVGHSDLGAVRYYMREKFGLSAVYGVSCLSARDNWPAFVFRLEENHPSFIQHQERTTILHLFNTQKGQPSFIYSTPRKHKFKPLTLETHFALWEEDSLERRRPIGTCM</sequence>
<comment type="caution">
    <text evidence="1">The sequence shown here is derived from an EMBL/GenBank/DDBJ whole genome shotgun (WGS) entry which is preliminary data.</text>
</comment>
<reference evidence="1 2" key="1">
    <citation type="journal article" date="2019" name="Sci. Rep.">
        <title>Orb-weaving spider Araneus ventricosus genome elucidates the spidroin gene catalogue.</title>
        <authorList>
            <person name="Kono N."/>
            <person name="Nakamura H."/>
            <person name="Ohtoshi R."/>
            <person name="Moran D.A.P."/>
            <person name="Shinohara A."/>
            <person name="Yoshida Y."/>
            <person name="Fujiwara M."/>
            <person name="Mori M."/>
            <person name="Tomita M."/>
            <person name="Arakawa K."/>
        </authorList>
    </citation>
    <scope>NUCLEOTIDE SEQUENCE [LARGE SCALE GENOMIC DNA]</scope>
</reference>
<dbReference type="Proteomes" id="UP000499080">
    <property type="component" value="Unassembled WGS sequence"/>
</dbReference>
<dbReference type="EMBL" id="BGPR01001501">
    <property type="protein sequence ID" value="GBM55440.1"/>
    <property type="molecule type" value="Genomic_DNA"/>
</dbReference>
<feature type="non-terminal residue" evidence="1">
    <location>
        <position position="1"/>
    </location>
</feature>
<gene>
    <name evidence="1" type="ORF">AVEN_187548_1</name>
</gene>
<organism evidence="1 2">
    <name type="scientific">Araneus ventricosus</name>
    <name type="common">Orbweaver spider</name>
    <name type="synonym">Epeira ventricosa</name>
    <dbReference type="NCBI Taxonomy" id="182803"/>
    <lineage>
        <taxon>Eukaryota</taxon>
        <taxon>Metazoa</taxon>
        <taxon>Ecdysozoa</taxon>
        <taxon>Arthropoda</taxon>
        <taxon>Chelicerata</taxon>
        <taxon>Arachnida</taxon>
        <taxon>Araneae</taxon>
        <taxon>Araneomorphae</taxon>
        <taxon>Entelegynae</taxon>
        <taxon>Araneoidea</taxon>
        <taxon>Araneidae</taxon>
        <taxon>Araneus</taxon>
    </lineage>
</organism>
<evidence type="ECO:0000313" key="1">
    <source>
        <dbReference type="EMBL" id="GBM55440.1"/>
    </source>
</evidence>
<evidence type="ECO:0000313" key="2">
    <source>
        <dbReference type="Proteomes" id="UP000499080"/>
    </source>
</evidence>